<proteinExistence type="inferred from homology"/>
<comment type="catalytic activity">
    <reaction evidence="9 10">
        <text>D-gluconate + ATP = 6-phospho-D-gluconate + ADP + H(+)</text>
        <dbReference type="Rhea" id="RHEA:19433"/>
        <dbReference type="ChEBI" id="CHEBI:15378"/>
        <dbReference type="ChEBI" id="CHEBI:18391"/>
        <dbReference type="ChEBI" id="CHEBI:30616"/>
        <dbReference type="ChEBI" id="CHEBI:58759"/>
        <dbReference type="ChEBI" id="CHEBI:456216"/>
        <dbReference type="EC" id="2.7.1.12"/>
    </reaction>
</comment>
<keyword evidence="6 10" id="KW-0418">Kinase</keyword>
<dbReference type="FunFam" id="3.40.50.300:FF:000522">
    <property type="entry name" value="Gluconokinase"/>
    <property type="match status" value="1"/>
</dbReference>
<dbReference type="GO" id="GO:0046316">
    <property type="term" value="F:gluconokinase activity"/>
    <property type="evidence" value="ECO:0007669"/>
    <property type="project" value="UniProtKB-EC"/>
</dbReference>
<sequence length="172" mass="19390">MLIIVMGVSGCGKSTLAQQLADHYELSFVEADDFHSEQNKQKMAAGIALTDADRQPWIDHMCDFLREKAAQRQHCVLAYSGLRKAHREAFRQLPFATIFLFLHGAADVILPRMQQRNGHFMPSALLDSQYQSLQQPDDEGDVKQIDIALSPKQILLSAEQIVSRWLSRLLAA</sequence>
<reference evidence="11" key="1">
    <citation type="journal article" date="2018" name="Int. J. Syst. Evol. Microbiol.">
        <title>Neptunicella marina gen. nov., sp. nov., isolated from surface seawater.</title>
        <authorList>
            <person name="Liu X."/>
            <person name="Lai Q."/>
            <person name="Du Y."/>
            <person name="Zhang X."/>
            <person name="Liu Z."/>
            <person name="Sun F."/>
            <person name="Shao Z."/>
        </authorList>
    </citation>
    <scope>NUCLEOTIDE SEQUENCE</scope>
    <source>
        <strain evidence="11">S27-2</strain>
    </source>
</reference>
<evidence type="ECO:0000256" key="5">
    <source>
        <dbReference type="ARBA" id="ARBA00022741"/>
    </source>
</evidence>
<dbReference type="Gene3D" id="3.40.50.300">
    <property type="entry name" value="P-loop containing nucleotide triphosphate hydrolases"/>
    <property type="match status" value="1"/>
</dbReference>
<dbReference type="InterPro" id="IPR006001">
    <property type="entry name" value="Therm_gnt_kin"/>
</dbReference>
<evidence type="ECO:0000256" key="10">
    <source>
        <dbReference type="RuleBase" id="RU363066"/>
    </source>
</evidence>
<comment type="similarity">
    <text evidence="2 10">Belongs to the gluconokinase GntK/GntV family.</text>
</comment>
<keyword evidence="8" id="KW-0311">Gluconate utilization</keyword>
<dbReference type="GO" id="GO:0005524">
    <property type="term" value="F:ATP binding"/>
    <property type="evidence" value="ECO:0007669"/>
    <property type="project" value="UniProtKB-KW"/>
</dbReference>
<evidence type="ECO:0000256" key="9">
    <source>
        <dbReference type="ARBA" id="ARBA00048090"/>
    </source>
</evidence>
<accession>A0A8J6IW63</accession>
<keyword evidence="5 10" id="KW-0547">Nucleotide-binding</keyword>
<comment type="caution">
    <text evidence="11">The sequence shown here is derived from an EMBL/GenBank/DDBJ whole genome shotgun (WGS) entry which is preliminary data.</text>
</comment>
<evidence type="ECO:0000256" key="7">
    <source>
        <dbReference type="ARBA" id="ARBA00022840"/>
    </source>
</evidence>
<dbReference type="SUPFAM" id="SSF52540">
    <property type="entry name" value="P-loop containing nucleoside triphosphate hydrolases"/>
    <property type="match status" value="1"/>
</dbReference>
<gene>
    <name evidence="11" type="ORF">H8B19_17615</name>
</gene>
<dbReference type="EC" id="2.7.1.12" evidence="3 10"/>
<dbReference type="Proteomes" id="UP000601768">
    <property type="component" value="Unassembled WGS sequence"/>
</dbReference>
<dbReference type="PANTHER" id="PTHR43442">
    <property type="entry name" value="GLUCONOKINASE-RELATED"/>
    <property type="match status" value="1"/>
</dbReference>
<evidence type="ECO:0000256" key="8">
    <source>
        <dbReference type="ARBA" id="ARBA00023064"/>
    </source>
</evidence>
<dbReference type="InterPro" id="IPR027417">
    <property type="entry name" value="P-loop_NTPase"/>
</dbReference>
<evidence type="ECO:0000256" key="2">
    <source>
        <dbReference type="ARBA" id="ARBA00008420"/>
    </source>
</evidence>
<comment type="pathway">
    <text evidence="1">Carbohydrate acid metabolism.</text>
</comment>
<evidence type="ECO:0000256" key="1">
    <source>
        <dbReference type="ARBA" id="ARBA00004761"/>
    </source>
</evidence>
<dbReference type="AlphaFoldDB" id="A0A8J6IW63"/>
<keyword evidence="12" id="KW-1185">Reference proteome</keyword>
<evidence type="ECO:0000313" key="12">
    <source>
        <dbReference type="Proteomes" id="UP000601768"/>
    </source>
</evidence>
<protein>
    <recommendedName>
        <fullName evidence="3 10">Gluconokinase</fullName>
        <ecNumber evidence="3 10">2.7.1.12</ecNumber>
    </recommendedName>
</protein>
<evidence type="ECO:0000256" key="4">
    <source>
        <dbReference type="ARBA" id="ARBA00022679"/>
    </source>
</evidence>
<evidence type="ECO:0000256" key="6">
    <source>
        <dbReference type="ARBA" id="ARBA00022777"/>
    </source>
</evidence>
<dbReference type="GO" id="GO:0019521">
    <property type="term" value="P:D-gluconate metabolic process"/>
    <property type="evidence" value="ECO:0007669"/>
    <property type="project" value="UniProtKB-KW"/>
</dbReference>
<dbReference type="CDD" id="cd02021">
    <property type="entry name" value="GntK"/>
    <property type="match status" value="1"/>
</dbReference>
<dbReference type="PANTHER" id="PTHR43442:SF3">
    <property type="entry name" value="GLUCONOKINASE-RELATED"/>
    <property type="match status" value="1"/>
</dbReference>
<dbReference type="EMBL" id="JACNEP010000023">
    <property type="protein sequence ID" value="MBC3767701.1"/>
    <property type="molecule type" value="Genomic_DNA"/>
</dbReference>
<dbReference type="GO" id="GO:0005737">
    <property type="term" value="C:cytoplasm"/>
    <property type="evidence" value="ECO:0007669"/>
    <property type="project" value="TreeGrafter"/>
</dbReference>
<keyword evidence="7 10" id="KW-0067">ATP-binding</keyword>
<evidence type="ECO:0000313" key="11">
    <source>
        <dbReference type="EMBL" id="MBC3767701.1"/>
    </source>
</evidence>
<keyword evidence="4 10" id="KW-0808">Transferase</keyword>
<evidence type="ECO:0000256" key="3">
    <source>
        <dbReference type="ARBA" id="ARBA00012054"/>
    </source>
</evidence>
<reference evidence="11" key="2">
    <citation type="submission" date="2020-08" db="EMBL/GenBank/DDBJ databases">
        <authorList>
            <person name="Lai Q."/>
        </authorList>
    </citation>
    <scope>NUCLEOTIDE SEQUENCE</scope>
    <source>
        <strain evidence="11">S27-2</strain>
    </source>
</reference>
<dbReference type="Pfam" id="PF13671">
    <property type="entry name" value="AAA_33"/>
    <property type="match status" value="1"/>
</dbReference>
<dbReference type="NCBIfam" id="TIGR01313">
    <property type="entry name" value="therm_gnt_kin"/>
    <property type="match status" value="1"/>
</dbReference>
<name>A0A8J6IW63_9ALTE</name>
<dbReference type="PRINTS" id="PR01100">
    <property type="entry name" value="SHIKIMTKNASE"/>
</dbReference>
<dbReference type="RefSeq" id="WP_186508337.1">
    <property type="nucleotide sequence ID" value="NZ_JACNEP010000023.1"/>
</dbReference>
<organism evidence="11 12">
    <name type="scientific">Neptunicella marina</name>
    <dbReference type="NCBI Taxonomy" id="2125989"/>
    <lineage>
        <taxon>Bacteria</taxon>
        <taxon>Pseudomonadati</taxon>
        <taxon>Pseudomonadota</taxon>
        <taxon>Gammaproteobacteria</taxon>
        <taxon>Alteromonadales</taxon>
        <taxon>Alteromonadaceae</taxon>
        <taxon>Neptunicella</taxon>
    </lineage>
</organism>